<feature type="transmembrane region" description="Helical" evidence="1">
    <location>
        <begin position="39"/>
        <end position="65"/>
    </location>
</feature>
<evidence type="ECO:0000313" key="3">
    <source>
        <dbReference type="Proteomes" id="UP000076078"/>
    </source>
</evidence>
<dbReference type="Proteomes" id="UP000076078">
    <property type="component" value="Unassembled WGS sequence"/>
</dbReference>
<dbReference type="InParanoid" id="A0A151ZIG7"/>
<comment type="caution">
    <text evidence="2">The sequence shown here is derived from an EMBL/GenBank/DDBJ whole genome shotgun (WGS) entry which is preliminary data.</text>
</comment>
<keyword evidence="1" id="KW-0472">Membrane</keyword>
<proteinExistence type="predicted"/>
<feature type="transmembrane region" description="Helical" evidence="1">
    <location>
        <begin position="153"/>
        <end position="171"/>
    </location>
</feature>
<feature type="transmembrane region" description="Helical" evidence="1">
    <location>
        <begin position="109"/>
        <end position="132"/>
    </location>
</feature>
<dbReference type="EMBL" id="LODT01000025">
    <property type="protein sequence ID" value="KYQ93782.1"/>
    <property type="molecule type" value="Genomic_DNA"/>
</dbReference>
<evidence type="ECO:0000256" key="1">
    <source>
        <dbReference type="SAM" id="Phobius"/>
    </source>
</evidence>
<feature type="transmembrane region" description="Helical" evidence="1">
    <location>
        <begin position="177"/>
        <end position="197"/>
    </location>
</feature>
<accession>A0A151ZIG7</accession>
<sequence length="276" mass="30749">MSNSTNNSTTVESSSTYLPPVDPLNYSSSTSEEGICYNYWIINGVFVVTDPLLIPLCLWALYIGVSKYRKFRQVTSIYFYSIVFLAYGCMMTSAMFADDLSQSPILPKWFVLVVALVDVGLTSTIGSLFAYGGLASIGWINPAEKKWRNVMKATTALIFIIWTIDIFLGGIGILDLIMYDGIVGTSGLIFIVTEIVYLKRNNKLDQLSLLLLCGVCGASGVWATLNGELWCQSFHMTSSTYWFFISDVTMILLSIYIWKTRNLSSYLANKNTISVV</sequence>
<dbReference type="OrthoDB" id="20385at2759"/>
<keyword evidence="1" id="KW-0812">Transmembrane</keyword>
<name>A0A151ZIG7_TIELA</name>
<evidence type="ECO:0000313" key="2">
    <source>
        <dbReference type="EMBL" id="KYQ93782.1"/>
    </source>
</evidence>
<dbReference type="OMA" id="HEGESEF"/>
<feature type="transmembrane region" description="Helical" evidence="1">
    <location>
        <begin position="209"/>
        <end position="227"/>
    </location>
</feature>
<feature type="transmembrane region" description="Helical" evidence="1">
    <location>
        <begin position="77"/>
        <end position="97"/>
    </location>
</feature>
<evidence type="ECO:0008006" key="4">
    <source>
        <dbReference type="Google" id="ProtNLM"/>
    </source>
</evidence>
<feature type="transmembrane region" description="Helical" evidence="1">
    <location>
        <begin position="239"/>
        <end position="258"/>
    </location>
</feature>
<reference evidence="2 3" key="1">
    <citation type="submission" date="2015-12" db="EMBL/GenBank/DDBJ databases">
        <title>Dictyostelia acquired genes for synthesis and detection of signals that induce cell-type specialization by lateral gene transfer from prokaryotes.</title>
        <authorList>
            <person name="Gloeckner G."/>
            <person name="Schaap P."/>
        </authorList>
    </citation>
    <scope>NUCLEOTIDE SEQUENCE [LARGE SCALE GENOMIC DNA]</scope>
    <source>
        <strain evidence="2 3">TK</strain>
    </source>
</reference>
<organism evidence="2 3">
    <name type="scientific">Tieghemostelium lacteum</name>
    <name type="common">Slime mold</name>
    <name type="synonym">Dictyostelium lacteum</name>
    <dbReference type="NCBI Taxonomy" id="361077"/>
    <lineage>
        <taxon>Eukaryota</taxon>
        <taxon>Amoebozoa</taxon>
        <taxon>Evosea</taxon>
        <taxon>Eumycetozoa</taxon>
        <taxon>Dictyostelia</taxon>
        <taxon>Dictyosteliales</taxon>
        <taxon>Raperosteliaceae</taxon>
        <taxon>Tieghemostelium</taxon>
    </lineage>
</organism>
<keyword evidence="3" id="KW-1185">Reference proteome</keyword>
<protein>
    <recommendedName>
        <fullName evidence="4">Transmembrane protein</fullName>
    </recommendedName>
</protein>
<dbReference type="AlphaFoldDB" id="A0A151ZIG7"/>
<keyword evidence="1" id="KW-1133">Transmembrane helix</keyword>
<gene>
    <name evidence="2" type="ORF">DLAC_05175</name>
</gene>
<dbReference type="FunCoup" id="A0A151ZIG7">
    <property type="interactions" value="425"/>
</dbReference>